<feature type="compositionally biased region" description="Basic and acidic residues" evidence="1">
    <location>
        <begin position="91"/>
        <end position="119"/>
    </location>
</feature>
<proteinExistence type="predicted"/>
<gene>
    <name evidence="2" type="ORF">M422DRAFT_260886</name>
</gene>
<accession>A0A0C9V554</accession>
<dbReference type="HOGENOM" id="CLU_119192_0_0_1"/>
<protein>
    <submittedName>
        <fullName evidence="2">Uncharacterized protein</fullName>
    </submittedName>
</protein>
<evidence type="ECO:0000313" key="3">
    <source>
        <dbReference type="Proteomes" id="UP000054279"/>
    </source>
</evidence>
<organism evidence="2 3">
    <name type="scientific">Sphaerobolus stellatus (strain SS14)</name>
    <dbReference type="NCBI Taxonomy" id="990650"/>
    <lineage>
        <taxon>Eukaryota</taxon>
        <taxon>Fungi</taxon>
        <taxon>Dikarya</taxon>
        <taxon>Basidiomycota</taxon>
        <taxon>Agaricomycotina</taxon>
        <taxon>Agaricomycetes</taxon>
        <taxon>Phallomycetidae</taxon>
        <taxon>Geastrales</taxon>
        <taxon>Sphaerobolaceae</taxon>
        <taxon>Sphaerobolus</taxon>
    </lineage>
</organism>
<dbReference type="Proteomes" id="UP000054279">
    <property type="component" value="Unassembled WGS sequence"/>
</dbReference>
<name>A0A0C9V554_SPHS4</name>
<reference evidence="2 3" key="1">
    <citation type="submission" date="2014-06" db="EMBL/GenBank/DDBJ databases">
        <title>Evolutionary Origins and Diversification of the Mycorrhizal Mutualists.</title>
        <authorList>
            <consortium name="DOE Joint Genome Institute"/>
            <consortium name="Mycorrhizal Genomics Consortium"/>
            <person name="Kohler A."/>
            <person name="Kuo A."/>
            <person name="Nagy L.G."/>
            <person name="Floudas D."/>
            <person name="Copeland A."/>
            <person name="Barry K.W."/>
            <person name="Cichocki N."/>
            <person name="Veneault-Fourrey C."/>
            <person name="LaButti K."/>
            <person name="Lindquist E.A."/>
            <person name="Lipzen A."/>
            <person name="Lundell T."/>
            <person name="Morin E."/>
            <person name="Murat C."/>
            <person name="Riley R."/>
            <person name="Ohm R."/>
            <person name="Sun H."/>
            <person name="Tunlid A."/>
            <person name="Henrissat B."/>
            <person name="Grigoriev I.V."/>
            <person name="Hibbett D.S."/>
            <person name="Martin F."/>
        </authorList>
    </citation>
    <scope>NUCLEOTIDE SEQUENCE [LARGE SCALE GENOMIC DNA]</scope>
    <source>
        <strain evidence="2 3">SS14</strain>
    </source>
</reference>
<dbReference type="EMBL" id="KN837175">
    <property type="protein sequence ID" value="KIJ36787.1"/>
    <property type="molecule type" value="Genomic_DNA"/>
</dbReference>
<evidence type="ECO:0000313" key="2">
    <source>
        <dbReference type="EMBL" id="KIJ36787.1"/>
    </source>
</evidence>
<sequence length="186" mass="21077">MPYHQPISDEQLAPFLEAVKLMTIPADDVPPLIVKAIPEPYTSQNETILVMHQVLIVEAIKTKTNNAKEYEERKELWYRETAIAAYLDAKKKADEAEAKRKEEEAVVKKAAEEENERTMDVNSEGEDETPKSKSKKKTKSRPIVDSESEEETEEVKAKRRNGKGKGKAVDPEYTRNMVPVNYAGCP</sequence>
<feature type="region of interest" description="Disordered" evidence="1">
    <location>
        <begin position="91"/>
        <end position="186"/>
    </location>
</feature>
<keyword evidence="3" id="KW-1185">Reference proteome</keyword>
<feature type="compositionally biased region" description="Basic residues" evidence="1">
    <location>
        <begin position="157"/>
        <end position="166"/>
    </location>
</feature>
<dbReference type="AlphaFoldDB" id="A0A0C9V554"/>
<evidence type="ECO:0000256" key="1">
    <source>
        <dbReference type="SAM" id="MobiDB-lite"/>
    </source>
</evidence>